<keyword evidence="2" id="KW-0805">Transcription regulation</keyword>
<keyword evidence="5" id="KW-0539">Nucleus</keyword>
<evidence type="ECO:0000256" key="2">
    <source>
        <dbReference type="ARBA" id="ARBA00023015"/>
    </source>
</evidence>
<dbReference type="PRINTS" id="PR00404">
    <property type="entry name" value="MADSDOMAIN"/>
</dbReference>
<keyword evidence="11" id="KW-1185">Reference proteome</keyword>
<dbReference type="CDD" id="cd00265">
    <property type="entry name" value="MADS_MEF2_like"/>
    <property type="match status" value="1"/>
</dbReference>
<comment type="subcellular location">
    <subcellularLocation>
        <location evidence="1">Nucleus</location>
    </subcellularLocation>
</comment>
<organism evidence="10 11">
    <name type="scientific">Sesamum alatum</name>
    <dbReference type="NCBI Taxonomy" id="300844"/>
    <lineage>
        <taxon>Eukaryota</taxon>
        <taxon>Viridiplantae</taxon>
        <taxon>Streptophyta</taxon>
        <taxon>Embryophyta</taxon>
        <taxon>Tracheophyta</taxon>
        <taxon>Spermatophyta</taxon>
        <taxon>Magnoliopsida</taxon>
        <taxon>eudicotyledons</taxon>
        <taxon>Gunneridae</taxon>
        <taxon>Pentapetalae</taxon>
        <taxon>asterids</taxon>
        <taxon>lamiids</taxon>
        <taxon>Lamiales</taxon>
        <taxon>Pedaliaceae</taxon>
        <taxon>Sesamum</taxon>
    </lineage>
</organism>
<dbReference type="Gene3D" id="3.40.1810.10">
    <property type="entry name" value="Transcription factor, MADS-box"/>
    <property type="match status" value="1"/>
</dbReference>
<dbReference type="InterPro" id="IPR002100">
    <property type="entry name" value="TF_MADSbox"/>
</dbReference>
<evidence type="ECO:0000259" key="9">
    <source>
        <dbReference type="PROSITE" id="PS51297"/>
    </source>
</evidence>
<dbReference type="InterPro" id="IPR050142">
    <property type="entry name" value="MADS-box/MEF2_TF"/>
</dbReference>
<name>A0AAE1YW59_9LAMI</name>
<dbReference type="PROSITE" id="PS50066">
    <property type="entry name" value="MADS_BOX_2"/>
    <property type="match status" value="1"/>
</dbReference>
<dbReference type="PROSITE" id="PS51297">
    <property type="entry name" value="K_BOX"/>
    <property type="match status" value="1"/>
</dbReference>
<dbReference type="GO" id="GO:0000977">
    <property type="term" value="F:RNA polymerase II transcription regulatory region sequence-specific DNA binding"/>
    <property type="evidence" value="ECO:0007669"/>
    <property type="project" value="InterPro"/>
</dbReference>
<keyword evidence="3" id="KW-0238">DNA-binding</keyword>
<evidence type="ECO:0000313" key="11">
    <source>
        <dbReference type="Proteomes" id="UP001293254"/>
    </source>
</evidence>
<dbReference type="FunFam" id="3.40.1810.10:FF:000003">
    <property type="entry name" value="MADS-box transcription factor MADS-MC"/>
    <property type="match status" value="1"/>
</dbReference>
<dbReference type="InterPro" id="IPR036879">
    <property type="entry name" value="TF_MADSbox_sf"/>
</dbReference>
<evidence type="ECO:0000256" key="1">
    <source>
        <dbReference type="ARBA" id="ARBA00004123"/>
    </source>
</evidence>
<dbReference type="Proteomes" id="UP001293254">
    <property type="component" value="Unassembled WGS sequence"/>
</dbReference>
<dbReference type="AlphaFoldDB" id="A0AAE1YW59"/>
<evidence type="ECO:0000256" key="4">
    <source>
        <dbReference type="ARBA" id="ARBA00023163"/>
    </source>
</evidence>
<accession>A0AAE1YW59</accession>
<dbReference type="GO" id="GO:0046983">
    <property type="term" value="F:protein dimerization activity"/>
    <property type="evidence" value="ECO:0007669"/>
    <property type="project" value="InterPro"/>
</dbReference>
<protein>
    <submittedName>
        <fullName evidence="10">Agamous-like MADS-box protein</fullName>
    </submittedName>
</protein>
<evidence type="ECO:0000313" key="10">
    <source>
        <dbReference type="EMBL" id="KAK4436858.1"/>
    </source>
</evidence>
<dbReference type="InterPro" id="IPR033896">
    <property type="entry name" value="MEF2-like_N"/>
</dbReference>
<evidence type="ECO:0000256" key="5">
    <source>
        <dbReference type="ARBA" id="ARBA00023242"/>
    </source>
</evidence>
<feature type="region of interest" description="Disordered" evidence="7">
    <location>
        <begin position="156"/>
        <end position="208"/>
    </location>
</feature>
<evidence type="ECO:0000256" key="3">
    <source>
        <dbReference type="ARBA" id="ARBA00023125"/>
    </source>
</evidence>
<proteinExistence type="predicted"/>
<sequence length="226" mass="25999">MGRGKVELKRIENATNRQVTFSKRRNGLLKKAFELSVLCDAEVALLIFAPSGKAYQFSSHDMQRSIARYKSEVGMMKSNDQGITTMEVWRNEIEDMKRTVDDLEAKDKYLSGENLSGLGMKDLKQLERQLRIGVERIRSKKRRMIMEHINYLKRRHKDLQEENNNLQKKRNETSANVRYPKKISDGQPQPPEMRRRLPSPGSDSAGCIAGRCESARLPAISHRHTA</sequence>
<comment type="function">
    <text evidence="6">Probable transcription factor.</text>
</comment>
<gene>
    <name evidence="10" type="ORF">Salat_0019700</name>
</gene>
<dbReference type="InterPro" id="IPR002487">
    <property type="entry name" value="TF_Kbox"/>
</dbReference>
<comment type="caution">
    <text evidence="10">The sequence shown here is derived from an EMBL/GenBank/DDBJ whole genome shotgun (WGS) entry which is preliminary data.</text>
</comment>
<feature type="domain" description="MADS-box" evidence="8">
    <location>
        <begin position="1"/>
        <end position="61"/>
    </location>
</feature>
<reference evidence="10" key="2">
    <citation type="journal article" date="2024" name="Plant">
        <title>Genomic evolution and insights into agronomic trait innovations of Sesamum species.</title>
        <authorList>
            <person name="Miao H."/>
            <person name="Wang L."/>
            <person name="Qu L."/>
            <person name="Liu H."/>
            <person name="Sun Y."/>
            <person name="Le M."/>
            <person name="Wang Q."/>
            <person name="Wei S."/>
            <person name="Zheng Y."/>
            <person name="Lin W."/>
            <person name="Duan Y."/>
            <person name="Cao H."/>
            <person name="Xiong S."/>
            <person name="Wang X."/>
            <person name="Wei L."/>
            <person name="Li C."/>
            <person name="Ma Q."/>
            <person name="Ju M."/>
            <person name="Zhao R."/>
            <person name="Li G."/>
            <person name="Mu C."/>
            <person name="Tian Q."/>
            <person name="Mei H."/>
            <person name="Zhang T."/>
            <person name="Gao T."/>
            <person name="Zhang H."/>
        </authorList>
    </citation>
    <scope>NUCLEOTIDE SEQUENCE</scope>
    <source>
        <strain evidence="10">3651</strain>
    </source>
</reference>
<evidence type="ECO:0000256" key="6">
    <source>
        <dbReference type="ARBA" id="ARBA00037260"/>
    </source>
</evidence>
<dbReference type="Pfam" id="PF00319">
    <property type="entry name" value="SRF-TF"/>
    <property type="match status" value="1"/>
</dbReference>
<dbReference type="GO" id="GO:0045944">
    <property type="term" value="P:positive regulation of transcription by RNA polymerase II"/>
    <property type="evidence" value="ECO:0007669"/>
    <property type="project" value="InterPro"/>
</dbReference>
<dbReference type="SMART" id="SM00432">
    <property type="entry name" value="MADS"/>
    <property type="match status" value="1"/>
</dbReference>
<feature type="domain" description="K-box" evidence="9">
    <location>
        <begin position="86"/>
        <end position="176"/>
    </location>
</feature>
<dbReference type="PANTHER" id="PTHR48019">
    <property type="entry name" value="SERUM RESPONSE FACTOR HOMOLOG"/>
    <property type="match status" value="1"/>
</dbReference>
<evidence type="ECO:0000256" key="7">
    <source>
        <dbReference type="SAM" id="MobiDB-lite"/>
    </source>
</evidence>
<dbReference type="Pfam" id="PF01486">
    <property type="entry name" value="K-box"/>
    <property type="match status" value="1"/>
</dbReference>
<keyword evidence="4" id="KW-0804">Transcription</keyword>
<reference evidence="10" key="1">
    <citation type="submission" date="2020-06" db="EMBL/GenBank/DDBJ databases">
        <authorList>
            <person name="Li T."/>
            <person name="Hu X."/>
            <person name="Zhang T."/>
            <person name="Song X."/>
            <person name="Zhang H."/>
            <person name="Dai N."/>
            <person name="Sheng W."/>
            <person name="Hou X."/>
            <person name="Wei L."/>
        </authorList>
    </citation>
    <scope>NUCLEOTIDE SEQUENCE</scope>
    <source>
        <strain evidence="10">3651</strain>
        <tissue evidence="10">Leaf</tissue>
    </source>
</reference>
<evidence type="ECO:0000259" key="8">
    <source>
        <dbReference type="PROSITE" id="PS50066"/>
    </source>
</evidence>
<dbReference type="EMBL" id="JACGWO010000001">
    <property type="protein sequence ID" value="KAK4436858.1"/>
    <property type="molecule type" value="Genomic_DNA"/>
</dbReference>
<dbReference type="GO" id="GO:0005634">
    <property type="term" value="C:nucleus"/>
    <property type="evidence" value="ECO:0007669"/>
    <property type="project" value="UniProtKB-SubCell"/>
</dbReference>
<dbReference type="SUPFAM" id="SSF55455">
    <property type="entry name" value="SRF-like"/>
    <property type="match status" value="1"/>
</dbReference>
<dbReference type="GO" id="GO:0003700">
    <property type="term" value="F:DNA-binding transcription factor activity"/>
    <property type="evidence" value="ECO:0007669"/>
    <property type="project" value="InterPro"/>
</dbReference>